<name>A0A1U9UVG1_CUPNE</name>
<reference evidence="2" key="1">
    <citation type="submission" date="2017-02" db="EMBL/GenBank/DDBJ databases">
        <title>Complete genome sequence of Cupriavidus necator strain NH9, a 3-chlorobenzoate degrader.</title>
        <authorList>
            <person name="Moriuchi R."/>
            <person name="Dohra H."/>
            <person name="Ogawa N."/>
        </authorList>
    </citation>
    <scope>NUCLEOTIDE SEQUENCE [LARGE SCALE GENOMIC DNA]</scope>
    <source>
        <strain evidence="2">NH9</strain>
    </source>
</reference>
<accession>A0A1U9UVG1</accession>
<evidence type="ECO:0000313" key="2">
    <source>
        <dbReference type="Proteomes" id="UP000189627"/>
    </source>
</evidence>
<dbReference type="KEGG" id="cuh:BJN34_22085"/>
<sequence length="212" mass="23202">MQASFILSTTSEFLPMGTLEKLESFGAQFEQARGLPGNLPVLTCPISEKEKHLLESMGGKSNLGFGCINLADGSKLHTIRFQMGGLQFYWVADMVDPEVWAAIDMWRTVGRMPLLFRIENGEDWGAKFGVISGPTGTLSNEVFRRGGNPEPSATTVTQLLRLVSSGILEAEATTDIEGVPLRHVFVNALVTMRVSQFIDQSKVVGPGERKKI</sequence>
<dbReference type="EMBL" id="CP017758">
    <property type="protein sequence ID" value="AQV96559.1"/>
    <property type="molecule type" value="Genomic_DNA"/>
</dbReference>
<organism evidence="1 2">
    <name type="scientific">Cupriavidus necator</name>
    <name type="common">Alcaligenes eutrophus</name>
    <name type="synonym">Ralstonia eutropha</name>
    <dbReference type="NCBI Taxonomy" id="106590"/>
    <lineage>
        <taxon>Bacteria</taxon>
        <taxon>Pseudomonadati</taxon>
        <taxon>Pseudomonadota</taxon>
        <taxon>Betaproteobacteria</taxon>
        <taxon>Burkholderiales</taxon>
        <taxon>Burkholderiaceae</taxon>
        <taxon>Cupriavidus</taxon>
    </lineage>
</organism>
<evidence type="ECO:0000313" key="1">
    <source>
        <dbReference type="EMBL" id="AQV96559.1"/>
    </source>
</evidence>
<dbReference type="AlphaFoldDB" id="A0A1U9UVG1"/>
<dbReference type="Proteomes" id="UP000189627">
    <property type="component" value="Chromosome 2"/>
</dbReference>
<dbReference type="RefSeq" id="WP_234825088.1">
    <property type="nucleotide sequence ID" value="NZ_CP017758.1"/>
</dbReference>
<gene>
    <name evidence="1" type="ORF">BJN34_22085</name>
</gene>
<protein>
    <submittedName>
        <fullName evidence="1">Uncharacterized protein</fullName>
    </submittedName>
</protein>
<proteinExistence type="predicted"/>